<feature type="compositionally biased region" description="Basic and acidic residues" evidence="1">
    <location>
        <begin position="309"/>
        <end position="318"/>
    </location>
</feature>
<sequence>MSPVPKDCLTDYLNDFSRVLSTLSQLHIRVSNSSAESSLPFTDCDDGSIDSPYSTAISTEVYPLFSLPQPLTSELIALGLPPETAHYLSDAYMKAAARLKAKLETELHRADHACTEIRFPEGFATPRSQPHIRAIFASQFKQTVKSWIEIWMLSTRQRLLIRSLKNRLRTSLTCLRPVYSKEGDSGPLPHTDRTSIGAKVLDVSYEMNPSPSLISIDKKTKQCAGLAIRPSTGSSCCHGTPNQTILEPTRPARVIKADPDAGLKSAESAAIKGAKPQGFVGKNHSPMSWDLTSFIHDFDGLSIRDRSKSVGLKDEDGTCKAAPSGHISTLSKHPSSPIIRLPTPARVQSKASSSRPRNSLQSSYDIRSHSASSQSARRRKFAPCPNRDRSMQSTYKGPDALFSRQTDDMTLTSSATNAKELSDLTSHCLSPSASSHTRRRKIAPLPPRHLSTTTTDIAVITSPDLRRSSQRPPHKPLGSRQPATGTSGRLTGPLARSPSLTSLSSDGSGLSCSDELETPPSSPSLLSTILPTASSAVSLSPGEYRFLSATFLRTFTFSV</sequence>
<reference evidence="2" key="2">
    <citation type="submission" date="2013-06" db="EMBL/GenBank/DDBJ databases">
        <authorList>
            <person name="van Diepen L.T.A."/>
            <person name="Olson A."/>
            <person name="Ihrmark K."/>
            <person name="Stenlid J."/>
            <person name="James T.Y."/>
        </authorList>
    </citation>
    <scope>NUCLEOTIDE SEQUENCE</scope>
    <source>
        <strain evidence="2">UM202</strain>
    </source>
</reference>
<feature type="compositionally biased region" description="Low complexity" evidence="1">
    <location>
        <begin position="497"/>
        <end position="513"/>
    </location>
</feature>
<feature type="compositionally biased region" description="Polar residues" evidence="1">
    <location>
        <begin position="426"/>
        <end position="435"/>
    </location>
</feature>
<dbReference type="AlphaFoldDB" id="S5RTJ5"/>
<feature type="region of interest" description="Disordered" evidence="1">
    <location>
        <begin position="426"/>
        <end position="525"/>
    </location>
</feature>
<name>S5RTJ5_9AGAM</name>
<evidence type="ECO:0000313" key="2">
    <source>
        <dbReference type="EMBL" id="AGS09173.1"/>
    </source>
</evidence>
<feature type="region of interest" description="Disordered" evidence="1">
    <location>
        <begin position="309"/>
        <end position="403"/>
    </location>
</feature>
<protein>
    <submittedName>
        <fullName evidence="2">A2 mating type protein</fullName>
    </submittedName>
</protein>
<proteinExistence type="predicted"/>
<reference evidence="2" key="1">
    <citation type="journal article" date="2013" name="Mol. Biol. Evol.">
        <title>Extensive trans-specific polymorphism at the mating type locus of the root decay fungus heterobasidion.</title>
        <authorList>
            <person name="van Diepen L.T."/>
            <person name="Olson A."/>
            <person name="Ihrmark K."/>
            <person name="Stenlid J."/>
            <person name="James T.Y."/>
        </authorList>
    </citation>
    <scope>NUCLEOTIDE SEQUENCE</scope>
    <source>
        <strain evidence="2">UM202</strain>
    </source>
</reference>
<accession>S5RTJ5</accession>
<dbReference type="EMBL" id="KF280351">
    <property type="protein sequence ID" value="AGS09173.1"/>
    <property type="molecule type" value="Genomic_DNA"/>
</dbReference>
<evidence type="ECO:0000256" key="1">
    <source>
        <dbReference type="SAM" id="MobiDB-lite"/>
    </source>
</evidence>
<organism evidence="2">
    <name type="scientific">Heterobasidion irregulare</name>
    <dbReference type="NCBI Taxonomy" id="984962"/>
    <lineage>
        <taxon>Eukaryota</taxon>
        <taxon>Fungi</taxon>
        <taxon>Dikarya</taxon>
        <taxon>Basidiomycota</taxon>
        <taxon>Agaricomycotina</taxon>
        <taxon>Agaricomycetes</taxon>
        <taxon>Russulales</taxon>
        <taxon>Bondarzewiaceae</taxon>
        <taxon>Heterobasidion</taxon>
        <taxon>Heterobasidion annosum species complex</taxon>
    </lineage>
</organism>
<feature type="compositionally biased region" description="Low complexity" evidence="1">
    <location>
        <begin position="352"/>
        <end position="375"/>
    </location>
</feature>